<evidence type="ECO:0000313" key="5">
    <source>
        <dbReference type="EMBL" id="RRH73453.1"/>
    </source>
</evidence>
<evidence type="ECO:0000313" key="6">
    <source>
        <dbReference type="Proteomes" id="UP000282125"/>
    </source>
</evidence>
<name>A0A3P3DGT3_9RHOB</name>
<reference evidence="5 6" key="1">
    <citation type="submission" date="2018-11" db="EMBL/GenBank/DDBJ databases">
        <title>Gemmobacter sp. nov., YIM 102744-1 draft genome.</title>
        <authorList>
            <person name="Li G."/>
            <person name="Jiang Y."/>
        </authorList>
    </citation>
    <scope>NUCLEOTIDE SEQUENCE [LARGE SCALE GENOMIC DNA]</scope>
    <source>
        <strain evidence="5 6">YIM 102744-1</strain>
    </source>
</reference>
<comment type="caution">
    <text evidence="5">The sequence shown here is derived from an EMBL/GenBank/DDBJ whole genome shotgun (WGS) entry which is preliminary data.</text>
</comment>
<keyword evidence="6" id="KW-1185">Reference proteome</keyword>
<dbReference type="GO" id="GO:0006935">
    <property type="term" value="P:chemotaxis"/>
    <property type="evidence" value="ECO:0007669"/>
    <property type="project" value="UniProtKB-KW"/>
</dbReference>
<feature type="compositionally biased region" description="Polar residues" evidence="3">
    <location>
        <begin position="293"/>
        <end position="302"/>
    </location>
</feature>
<gene>
    <name evidence="5" type="ORF">EG244_13175</name>
</gene>
<dbReference type="AlphaFoldDB" id="A0A3P3DGT3"/>
<keyword evidence="5" id="KW-0966">Cell projection</keyword>
<keyword evidence="5" id="KW-0282">Flagellum</keyword>
<organism evidence="5 6">
    <name type="scientific">Falsigemmobacter faecalis</name>
    <dbReference type="NCBI Taxonomy" id="2488730"/>
    <lineage>
        <taxon>Bacteria</taxon>
        <taxon>Pseudomonadati</taxon>
        <taxon>Pseudomonadota</taxon>
        <taxon>Alphaproteobacteria</taxon>
        <taxon>Rhodobacterales</taxon>
        <taxon>Paracoccaceae</taxon>
        <taxon>Falsigemmobacter</taxon>
    </lineage>
</organism>
<dbReference type="Gene3D" id="3.40.1550.10">
    <property type="entry name" value="CheC-like"/>
    <property type="match status" value="1"/>
</dbReference>
<feature type="region of interest" description="Disordered" evidence="3">
    <location>
        <begin position="293"/>
        <end position="314"/>
    </location>
</feature>
<accession>A0A3P3DGT3</accession>
<dbReference type="OrthoDB" id="7824563at2"/>
<comment type="function">
    <text evidence="2">FliM is one of three proteins (FliG, FliN, FliM) that forms the rotor-mounted switch complex (C ring), located at the base of the basal body. This complex interacts with the CheY and CheZ chemotaxis proteins, in addition to contacting components of the motor that determine the direction of flagellar rotation.</text>
</comment>
<keyword evidence="1" id="KW-0145">Chemotaxis</keyword>
<dbReference type="Proteomes" id="UP000282125">
    <property type="component" value="Unassembled WGS sequence"/>
</dbReference>
<sequence length="314" mass="32859">MGDTAQILRRKLAAARPADVATETAARTWRIGLARAARDLAGLPFAPDDVRDERLSLAEVLEKLPERSFYAVLEGPGQALGLLCLSPDLVSALVEAQTLGAPLDASAAPRRLTRTDAALCAGVIDGGLLFLETGLDSSPDLAWAGGFRYSSFIEDARPLSLLLEDQPYRCLSLSGSLTGTSRTGTALLCLPAEGRAIAGRSAPSARPATDPAWSRAFTHQLGEAEVVIMAVLARIELSLDTSMELKPGSLLRIGPGDPLSLSLTGPQGDPLCPARLGRQGNQRAIKITTAQESAEISATDTEATAGPTPTLRSA</sequence>
<evidence type="ECO:0000256" key="3">
    <source>
        <dbReference type="SAM" id="MobiDB-lite"/>
    </source>
</evidence>
<protein>
    <submittedName>
        <fullName evidence="5">Flagellar motor switch protein FliM</fullName>
    </submittedName>
</protein>
<proteinExistence type="predicted"/>
<keyword evidence="5" id="KW-0969">Cilium</keyword>
<dbReference type="InterPro" id="IPR001543">
    <property type="entry name" value="FliN-like_C"/>
</dbReference>
<dbReference type="RefSeq" id="WP_124965459.1">
    <property type="nucleotide sequence ID" value="NZ_RRAZ01000018.1"/>
</dbReference>
<evidence type="ECO:0000256" key="1">
    <source>
        <dbReference type="ARBA" id="ARBA00022500"/>
    </source>
</evidence>
<dbReference type="EMBL" id="RRAZ01000018">
    <property type="protein sequence ID" value="RRH73453.1"/>
    <property type="molecule type" value="Genomic_DNA"/>
</dbReference>
<dbReference type="Pfam" id="PF01052">
    <property type="entry name" value="FliMN_C"/>
    <property type="match status" value="1"/>
</dbReference>
<feature type="domain" description="Flagellar motor switch protein FliN-like C-terminal" evidence="4">
    <location>
        <begin position="220"/>
        <end position="288"/>
    </location>
</feature>
<evidence type="ECO:0000256" key="2">
    <source>
        <dbReference type="ARBA" id="ARBA00025044"/>
    </source>
</evidence>
<evidence type="ECO:0000259" key="4">
    <source>
        <dbReference type="Pfam" id="PF01052"/>
    </source>
</evidence>
<dbReference type="InterPro" id="IPR028976">
    <property type="entry name" value="CheC-like_sf"/>
</dbReference>